<gene>
    <name evidence="1" type="ORF">F444_23101</name>
</gene>
<dbReference type="InterPro" id="IPR046341">
    <property type="entry name" value="SET_dom_sf"/>
</dbReference>
<dbReference type="EMBL" id="ANJA01005109">
    <property type="protein sequence ID" value="ETO58520.1"/>
    <property type="molecule type" value="Genomic_DNA"/>
</dbReference>
<dbReference type="Gene3D" id="2.170.270.10">
    <property type="entry name" value="SET domain"/>
    <property type="match status" value="1"/>
</dbReference>
<accession>A0A080YVV9</accession>
<reference evidence="1 2" key="1">
    <citation type="submission" date="2013-11" db="EMBL/GenBank/DDBJ databases">
        <title>The Genome Sequence of Phytophthora parasitica P1976.</title>
        <authorList>
            <consortium name="The Broad Institute Genomics Platform"/>
            <person name="Russ C."/>
            <person name="Tyler B."/>
            <person name="Panabieres F."/>
            <person name="Shan W."/>
            <person name="Tripathy S."/>
            <person name="Grunwald N."/>
            <person name="Machado M."/>
            <person name="Johnson C.S."/>
            <person name="Walker B."/>
            <person name="Young S."/>
            <person name="Zeng Q."/>
            <person name="Gargeya S."/>
            <person name="Fitzgerald M."/>
            <person name="Haas B."/>
            <person name="Abouelleil A."/>
            <person name="Allen A.W."/>
            <person name="Alvarado L."/>
            <person name="Arachchi H.M."/>
            <person name="Berlin A.M."/>
            <person name="Chapman S.B."/>
            <person name="Gainer-Dewar J."/>
            <person name="Goldberg J."/>
            <person name="Griggs A."/>
            <person name="Gujja S."/>
            <person name="Hansen M."/>
            <person name="Howarth C."/>
            <person name="Imamovic A."/>
            <person name="Ireland A."/>
            <person name="Larimer J."/>
            <person name="McCowan C."/>
            <person name="Murphy C."/>
            <person name="Pearson M."/>
            <person name="Poon T.W."/>
            <person name="Priest M."/>
            <person name="Roberts A."/>
            <person name="Saif S."/>
            <person name="Shea T."/>
            <person name="Sisk P."/>
            <person name="Sykes S."/>
            <person name="Wortman J."/>
            <person name="Nusbaum C."/>
            <person name="Birren B."/>
        </authorList>
    </citation>
    <scope>NUCLEOTIDE SEQUENCE [LARGE SCALE GENOMIC DNA]</scope>
    <source>
        <strain evidence="1 2">P1976</strain>
    </source>
</reference>
<dbReference type="OrthoDB" id="109758at2759"/>
<dbReference type="Proteomes" id="UP000028582">
    <property type="component" value="Unassembled WGS sequence"/>
</dbReference>
<evidence type="ECO:0000313" key="1">
    <source>
        <dbReference type="EMBL" id="ETO58520.1"/>
    </source>
</evidence>
<dbReference type="AlphaFoldDB" id="A0A080YVV9"/>
<protein>
    <recommendedName>
        <fullName evidence="3">AWS domain-containing protein</fullName>
    </recommendedName>
</protein>
<sequence length="121" mass="13252">MATCVVRIRSNFFVSNQPAPVFPEPDDYTCSCDNRMCFDEFGSSCGNFLSKIMCNEENCENGLGCGNRFTCTHTFLIIPTITGLGLAATSPLVKGTFVLEYVGEHIFEEKNANESVDTSSP</sequence>
<organism evidence="1 2">
    <name type="scientific">Phytophthora nicotianae P1976</name>
    <dbReference type="NCBI Taxonomy" id="1317066"/>
    <lineage>
        <taxon>Eukaryota</taxon>
        <taxon>Sar</taxon>
        <taxon>Stramenopiles</taxon>
        <taxon>Oomycota</taxon>
        <taxon>Peronosporomycetes</taxon>
        <taxon>Peronosporales</taxon>
        <taxon>Peronosporaceae</taxon>
        <taxon>Phytophthora</taxon>
    </lineage>
</organism>
<dbReference type="SUPFAM" id="SSF82199">
    <property type="entry name" value="SET domain"/>
    <property type="match status" value="1"/>
</dbReference>
<evidence type="ECO:0008006" key="3">
    <source>
        <dbReference type="Google" id="ProtNLM"/>
    </source>
</evidence>
<name>A0A080YVV9_PHYNI</name>
<comment type="caution">
    <text evidence="1">The sequence shown here is derived from an EMBL/GenBank/DDBJ whole genome shotgun (WGS) entry which is preliminary data.</text>
</comment>
<proteinExistence type="predicted"/>
<evidence type="ECO:0000313" key="2">
    <source>
        <dbReference type="Proteomes" id="UP000028582"/>
    </source>
</evidence>